<gene>
    <name evidence="1" type="ORF">EPI10_022819</name>
</gene>
<evidence type="ECO:0000313" key="2">
    <source>
        <dbReference type="Proteomes" id="UP000325315"/>
    </source>
</evidence>
<reference evidence="2" key="1">
    <citation type="journal article" date="2019" name="Plant Biotechnol. J.">
        <title>Genome sequencing of the Australian wild diploid species Gossypium australe highlights disease resistance and delayed gland morphogenesis.</title>
        <authorList>
            <person name="Cai Y."/>
            <person name="Cai X."/>
            <person name="Wang Q."/>
            <person name="Wang P."/>
            <person name="Zhang Y."/>
            <person name="Cai C."/>
            <person name="Xu Y."/>
            <person name="Wang K."/>
            <person name="Zhou Z."/>
            <person name="Wang C."/>
            <person name="Geng S."/>
            <person name="Li B."/>
            <person name="Dong Q."/>
            <person name="Hou Y."/>
            <person name="Wang H."/>
            <person name="Ai P."/>
            <person name="Liu Z."/>
            <person name="Yi F."/>
            <person name="Sun M."/>
            <person name="An G."/>
            <person name="Cheng J."/>
            <person name="Zhang Y."/>
            <person name="Shi Q."/>
            <person name="Xie Y."/>
            <person name="Shi X."/>
            <person name="Chang Y."/>
            <person name="Huang F."/>
            <person name="Chen Y."/>
            <person name="Hong S."/>
            <person name="Mi L."/>
            <person name="Sun Q."/>
            <person name="Zhang L."/>
            <person name="Zhou B."/>
            <person name="Peng R."/>
            <person name="Zhang X."/>
            <person name="Liu F."/>
        </authorList>
    </citation>
    <scope>NUCLEOTIDE SEQUENCE [LARGE SCALE GENOMIC DNA]</scope>
    <source>
        <strain evidence="2">cv. PA1801</strain>
    </source>
</reference>
<dbReference type="AlphaFoldDB" id="A0A5B6VTR1"/>
<protein>
    <submittedName>
        <fullName evidence="1">Uncharacterized protein</fullName>
    </submittedName>
</protein>
<dbReference type="EMBL" id="SMMG02000005">
    <property type="protein sequence ID" value="KAA3472332.1"/>
    <property type="molecule type" value="Genomic_DNA"/>
</dbReference>
<evidence type="ECO:0000313" key="1">
    <source>
        <dbReference type="EMBL" id="KAA3472332.1"/>
    </source>
</evidence>
<accession>A0A5B6VTR1</accession>
<name>A0A5B6VTR1_9ROSI</name>
<proteinExistence type="predicted"/>
<comment type="caution">
    <text evidence="1">The sequence shown here is derived from an EMBL/GenBank/DDBJ whole genome shotgun (WGS) entry which is preliminary data.</text>
</comment>
<dbReference type="Proteomes" id="UP000325315">
    <property type="component" value="Unassembled WGS sequence"/>
</dbReference>
<keyword evidence="2" id="KW-1185">Reference proteome</keyword>
<sequence>MTLETSLQPTDLHHPSPTPFWDNNFHGYLPIELFNLPTNFELTKHRSLFPNTIKFTGLIPSTLSNLSKTRIKRSQRIDSYNICNL</sequence>
<organism evidence="1 2">
    <name type="scientific">Gossypium australe</name>
    <dbReference type="NCBI Taxonomy" id="47621"/>
    <lineage>
        <taxon>Eukaryota</taxon>
        <taxon>Viridiplantae</taxon>
        <taxon>Streptophyta</taxon>
        <taxon>Embryophyta</taxon>
        <taxon>Tracheophyta</taxon>
        <taxon>Spermatophyta</taxon>
        <taxon>Magnoliopsida</taxon>
        <taxon>eudicotyledons</taxon>
        <taxon>Gunneridae</taxon>
        <taxon>Pentapetalae</taxon>
        <taxon>rosids</taxon>
        <taxon>malvids</taxon>
        <taxon>Malvales</taxon>
        <taxon>Malvaceae</taxon>
        <taxon>Malvoideae</taxon>
        <taxon>Gossypium</taxon>
    </lineage>
</organism>